<proteinExistence type="predicted"/>
<protein>
    <recommendedName>
        <fullName evidence="4">Encoded protein</fullName>
    </recommendedName>
</protein>
<feature type="compositionally biased region" description="Polar residues" evidence="1">
    <location>
        <begin position="87"/>
        <end position="98"/>
    </location>
</feature>
<comment type="caution">
    <text evidence="2">The sequence shown here is derived from an EMBL/GenBank/DDBJ whole genome shotgun (WGS) entry which is preliminary data.</text>
</comment>
<gene>
    <name evidence="2" type="ORF">DUNSADRAFT_2198</name>
</gene>
<evidence type="ECO:0008006" key="4">
    <source>
        <dbReference type="Google" id="ProtNLM"/>
    </source>
</evidence>
<feature type="region of interest" description="Disordered" evidence="1">
    <location>
        <begin position="185"/>
        <end position="217"/>
    </location>
</feature>
<accession>A0ABQ7GW26</accession>
<name>A0ABQ7GW26_DUNSA</name>
<evidence type="ECO:0000256" key="1">
    <source>
        <dbReference type="SAM" id="MobiDB-lite"/>
    </source>
</evidence>
<organism evidence="2 3">
    <name type="scientific">Dunaliella salina</name>
    <name type="common">Green alga</name>
    <name type="synonym">Protococcus salinus</name>
    <dbReference type="NCBI Taxonomy" id="3046"/>
    <lineage>
        <taxon>Eukaryota</taxon>
        <taxon>Viridiplantae</taxon>
        <taxon>Chlorophyta</taxon>
        <taxon>core chlorophytes</taxon>
        <taxon>Chlorophyceae</taxon>
        <taxon>CS clade</taxon>
        <taxon>Chlamydomonadales</taxon>
        <taxon>Dunaliellaceae</taxon>
        <taxon>Dunaliella</taxon>
    </lineage>
</organism>
<reference evidence="2" key="1">
    <citation type="submission" date="2017-08" db="EMBL/GenBank/DDBJ databases">
        <authorList>
            <person name="Polle J.E."/>
            <person name="Barry K."/>
            <person name="Cushman J."/>
            <person name="Schmutz J."/>
            <person name="Tran D."/>
            <person name="Hathwaick L.T."/>
            <person name="Yim W.C."/>
            <person name="Jenkins J."/>
            <person name="Mckie-Krisberg Z.M."/>
            <person name="Prochnik S."/>
            <person name="Lindquist E."/>
            <person name="Dockter R.B."/>
            <person name="Adam C."/>
            <person name="Molina H."/>
            <person name="Bunkerborg J."/>
            <person name="Jin E."/>
            <person name="Buchheim M."/>
            <person name="Magnuson J."/>
        </authorList>
    </citation>
    <scope>NUCLEOTIDE SEQUENCE</scope>
    <source>
        <strain evidence="2">CCAP 19/18</strain>
    </source>
</reference>
<sequence length="217" mass="22972">MPDHRISQPSPRLLNQAISLPGPLDGLTDGTQSPRDKVHTSATKSAGSGPAGLSPPRMTSRPPQAPFQRNMAPPHPDLRLSLEGNGLQPSPRTTQFRGSASGLHAEQSASSSQGDACMHACMDVCASPPSCIQASCTLLHLLTLIFSTLMLGPEAQAQTHDLKHLPEYGKLESSLLEKKMEANDAKPDCIQPGKNPFLASLASGHTGPKYEQGASNR</sequence>
<feature type="region of interest" description="Disordered" evidence="1">
    <location>
        <begin position="1"/>
        <end position="107"/>
    </location>
</feature>
<keyword evidence="3" id="KW-1185">Reference proteome</keyword>
<dbReference type="EMBL" id="MU069565">
    <property type="protein sequence ID" value="KAF5838813.1"/>
    <property type="molecule type" value="Genomic_DNA"/>
</dbReference>
<evidence type="ECO:0000313" key="2">
    <source>
        <dbReference type="EMBL" id="KAF5838813.1"/>
    </source>
</evidence>
<dbReference type="Proteomes" id="UP000815325">
    <property type="component" value="Unassembled WGS sequence"/>
</dbReference>
<evidence type="ECO:0000313" key="3">
    <source>
        <dbReference type="Proteomes" id="UP000815325"/>
    </source>
</evidence>